<sequence>MIGMLEGAKWKKSLRSGNSGGNCVEMACGTSSARAIRDSKNPAHGALVLDGDTAARFLDGLKAGRFGR</sequence>
<evidence type="ECO:0000313" key="4">
    <source>
        <dbReference type="Proteomes" id="UP000002213"/>
    </source>
</evidence>
<dbReference type="STRING" id="446462.Amir_0413"/>
<dbReference type="KEGG" id="ami:Amir_0413"/>
<evidence type="ECO:0000313" key="3">
    <source>
        <dbReference type="EMBL" id="ACU34380.1"/>
    </source>
</evidence>
<name>C6WGR4_ACTMD</name>
<accession>C6WGR4</accession>
<dbReference type="Proteomes" id="UP000002213">
    <property type="component" value="Chromosome"/>
</dbReference>
<dbReference type="OrthoDB" id="3430276at2"/>
<protein>
    <recommendedName>
        <fullName evidence="2">DUF397 domain-containing protein</fullName>
    </recommendedName>
</protein>
<reference evidence="3 4" key="1">
    <citation type="journal article" date="2009" name="Stand. Genomic Sci.">
        <title>Complete genome sequence of Actinosynnema mirum type strain (101).</title>
        <authorList>
            <person name="Land M."/>
            <person name="Lapidus A."/>
            <person name="Mayilraj S."/>
            <person name="Chen F."/>
            <person name="Copeland A."/>
            <person name="Del Rio T.G."/>
            <person name="Nolan M."/>
            <person name="Lucas S."/>
            <person name="Tice H."/>
            <person name="Cheng J.F."/>
            <person name="Chertkov O."/>
            <person name="Bruce D."/>
            <person name="Goodwin L."/>
            <person name="Pitluck S."/>
            <person name="Rohde M."/>
            <person name="Goker M."/>
            <person name="Pati A."/>
            <person name="Ivanova N."/>
            <person name="Mavromatis K."/>
            <person name="Chen A."/>
            <person name="Palaniappan K."/>
            <person name="Hauser L."/>
            <person name="Chang Y.J."/>
            <person name="Jeffries C.C."/>
            <person name="Brettin T."/>
            <person name="Detter J.C."/>
            <person name="Han C."/>
            <person name="Chain P."/>
            <person name="Tindall B.J."/>
            <person name="Bristow J."/>
            <person name="Eisen J.A."/>
            <person name="Markowitz V."/>
            <person name="Hugenholtz P."/>
            <person name="Kyrpides N.C."/>
            <person name="Klenk H.P."/>
        </authorList>
    </citation>
    <scope>NUCLEOTIDE SEQUENCE [LARGE SCALE GENOMIC DNA]</scope>
    <source>
        <strain evidence="4">ATCC 29888 / DSM 43827 / JCM 3225 / NBRC 14064 / NCIMB 13271 / NRRL B-12336 / IMRU 3971 / 101</strain>
    </source>
</reference>
<dbReference type="HOGENOM" id="CLU_131550_3_2_11"/>
<keyword evidence="4" id="KW-1185">Reference proteome</keyword>
<evidence type="ECO:0000256" key="1">
    <source>
        <dbReference type="SAM" id="MobiDB-lite"/>
    </source>
</evidence>
<gene>
    <name evidence="3" type="ordered locus">Amir_0413</name>
</gene>
<dbReference type="RefSeq" id="WP_012783043.1">
    <property type="nucleotide sequence ID" value="NC_013093.1"/>
</dbReference>
<dbReference type="InterPro" id="IPR007278">
    <property type="entry name" value="DUF397"/>
</dbReference>
<dbReference type="Pfam" id="PF04149">
    <property type="entry name" value="DUF397"/>
    <property type="match status" value="1"/>
</dbReference>
<dbReference type="EMBL" id="CP001630">
    <property type="protein sequence ID" value="ACU34380.1"/>
    <property type="molecule type" value="Genomic_DNA"/>
</dbReference>
<organism evidence="3 4">
    <name type="scientific">Actinosynnema mirum (strain ATCC 29888 / DSM 43827 / JCM 3225 / NBRC 14064 / NCIMB 13271 / NRRL B-12336 / IMRU 3971 / 101)</name>
    <dbReference type="NCBI Taxonomy" id="446462"/>
    <lineage>
        <taxon>Bacteria</taxon>
        <taxon>Bacillati</taxon>
        <taxon>Actinomycetota</taxon>
        <taxon>Actinomycetes</taxon>
        <taxon>Pseudonocardiales</taxon>
        <taxon>Pseudonocardiaceae</taxon>
        <taxon>Actinosynnema</taxon>
    </lineage>
</organism>
<feature type="domain" description="DUF397" evidence="2">
    <location>
        <begin position="8"/>
        <end position="62"/>
    </location>
</feature>
<proteinExistence type="predicted"/>
<evidence type="ECO:0000259" key="2">
    <source>
        <dbReference type="Pfam" id="PF04149"/>
    </source>
</evidence>
<feature type="region of interest" description="Disordered" evidence="1">
    <location>
        <begin position="1"/>
        <end position="21"/>
    </location>
</feature>
<dbReference type="AlphaFoldDB" id="C6WGR4"/>